<gene>
    <name evidence="1" type="ORF">R3P38DRAFT_2517928</name>
</gene>
<accession>A0AAW0C992</accession>
<dbReference type="InterPro" id="IPR032675">
    <property type="entry name" value="LRR_dom_sf"/>
</dbReference>
<evidence type="ECO:0000313" key="2">
    <source>
        <dbReference type="Proteomes" id="UP001362999"/>
    </source>
</evidence>
<dbReference type="Gene3D" id="3.80.10.10">
    <property type="entry name" value="Ribonuclease Inhibitor"/>
    <property type="match status" value="1"/>
</dbReference>
<dbReference type="Proteomes" id="UP001362999">
    <property type="component" value="Unassembled WGS sequence"/>
</dbReference>
<protein>
    <submittedName>
        <fullName evidence="1">Tyrosinase central domain-containing protein</fullName>
    </submittedName>
</protein>
<proteinExistence type="predicted"/>
<dbReference type="SUPFAM" id="SSF52047">
    <property type="entry name" value="RNI-like"/>
    <property type="match status" value="1"/>
</dbReference>
<dbReference type="AlphaFoldDB" id="A0AAW0C992"/>
<reference evidence="1 2" key="1">
    <citation type="journal article" date="2024" name="J Genomics">
        <title>Draft genome sequencing and assembly of Favolaschia claudopus CIRM-BRFM 2984 isolated from oak limbs.</title>
        <authorList>
            <person name="Navarro D."/>
            <person name="Drula E."/>
            <person name="Chaduli D."/>
            <person name="Cazenave R."/>
            <person name="Ahrendt S."/>
            <person name="Wang J."/>
            <person name="Lipzen A."/>
            <person name="Daum C."/>
            <person name="Barry K."/>
            <person name="Grigoriev I.V."/>
            <person name="Favel A."/>
            <person name="Rosso M.N."/>
            <person name="Martin F."/>
        </authorList>
    </citation>
    <scope>NUCLEOTIDE SEQUENCE [LARGE SCALE GENOMIC DNA]</scope>
    <source>
        <strain evidence="1 2">CIRM-BRFM 2984</strain>
    </source>
</reference>
<sequence>MSPQLPLELERQIFETAAQKPSEIVKLFLVARRNANRYHTLLYRVVRFGDPRKTLRIASRLNSASPAPWSAVRHLCADWMLEMPRFRDLLSRCTKITHLYLSTFNVDSSLLPILDNIRVQSLAVNLRRLFMERSQDPDDELDDYDEDQASWDSTPVDLEHPLFSSVTHLHSFDYIDSENVSAKGIEWVLKLSTLPALTHLAFSNPPHPDILETILNTCPRLRVLILSFDAGTLYMDILDIEDPRLVVIPDREDEKDWELGAYGGDDFWIKAEEFVENKKRGDADGAFLRFSPLYSTNSFPWSKAI</sequence>
<dbReference type="EMBL" id="JAWWNJ010000019">
    <property type="protein sequence ID" value="KAK7036221.1"/>
    <property type="molecule type" value="Genomic_DNA"/>
</dbReference>
<keyword evidence="2" id="KW-1185">Reference proteome</keyword>
<name>A0AAW0C992_9AGAR</name>
<evidence type="ECO:0000313" key="1">
    <source>
        <dbReference type="EMBL" id="KAK7036221.1"/>
    </source>
</evidence>
<organism evidence="1 2">
    <name type="scientific">Favolaschia claudopus</name>
    <dbReference type="NCBI Taxonomy" id="2862362"/>
    <lineage>
        <taxon>Eukaryota</taxon>
        <taxon>Fungi</taxon>
        <taxon>Dikarya</taxon>
        <taxon>Basidiomycota</taxon>
        <taxon>Agaricomycotina</taxon>
        <taxon>Agaricomycetes</taxon>
        <taxon>Agaricomycetidae</taxon>
        <taxon>Agaricales</taxon>
        <taxon>Marasmiineae</taxon>
        <taxon>Mycenaceae</taxon>
        <taxon>Favolaschia</taxon>
    </lineage>
</organism>
<comment type="caution">
    <text evidence="1">The sequence shown here is derived from an EMBL/GenBank/DDBJ whole genome shotgun (WGS) entry which is preliminary data.</text>
</comment>